<reference evidence="2" key="1">
    <citation type="submission" date="2021-02" db="EMBL/GenBank/DDBJ databases">
        <title>Psilocybe cubensis genome.</title>
        <authorList>
            <person name="Mckernan K.J."/>
            <person name="Crawford S."/>
            <person name="Trippe A."/>
            <person name="Kane L.T."/>
            <person name="Mclaughlin S."/>
        </authorList>
    </citation>
    <scope>NUCLEOTIDE SEQUENCE [LARGE SCALE GENOMIC DNA]</scope>
    <source>
        <strain evidence="2">MGC-MH-2018</strain>
    </source>
</reference>
<dbReference type="SUPFAM" id="SSF52047">
    <property type="entry name" value="RNI-like"/>
    <property type="match status" value="1"/>
</dbReference>
<dbReference type="OrthoDB" id="2823464at2759"/>
<evidence type="ECO:0000259" key="1">
    <source>
        <dbReference type="Pfam" id="PF12937"/>
    </source>
</evidence>
<accession>A0A8H7XQQ9</accession>
<evidence type="ECO:0000313" key="2">
    <source>
        <dbReference type="EMBL" id="KAG5164296.1"/>
    </source>
</evidence>
<sequence>MSSSIPTADDFMDVDRDDVNWAFINRLLLACNMRLPSTTVVKTAPPNNDKLPAEILQEIFEYLVTPFEDAREAKQKSVGSQACIPVTQVCRFWRYTALAHSALWTNVASLGIISFRVTKDDILQQKEYMQTLLSLSKSRPLHIKHDVVESEEYAAANQLFAFLLRQNPPLITGDQAPVYHAGRMLLALGFEHARWETLDIVFDNPFLVFFLQKSHLIKAVNLKQLVIKLKGNSYTASNYEGLHQWISKLPNLDFLRVESTGLYSKLLFSFSLKVPNVELRRDHIPLCCCVDFLVNNTYSTSIILKGTALNGPTTPGTGPLCSWNVKEHLFPSVTNMTRLQNLTLRGIRGSINIFQFIRIPSLKTLEIYDGLFGINEISALEFATILSRQHCVLERLVIHNACLSRNAVLQMLTWKAIQGIKRVSLGPVPFSELTQLVRLKANSNGFMVFKDPSLGIFKLPVKFTVWQRTRGGKKDLGCFLGW</sequence>
<proteinExistence type="predicted"/>
<gene>
    <name evidence="2" type="ORF">JR316_010802</name>
</gene>
<protein>
    <recommendedName>
        <fullName evidence="1">F-box domain-containing protein</fullName>
    </recommendedName>
</protein>
<dbReference type="AlphaFoldDB" id="A0A8H7XQQ9"/>
<organism evidence="2">
    <name type="scientific">Psilocybe cubensis</name>
    <name type="common">Psychedelic mushroom</name>
    <name type="synonym">Stropharia cubensis</name>
    <dbReference type="NCBI Taxonomy" id="181762"/>
    <lineage>
        <taxon>Eukaryota</taxon>
        <taxon>Fungi</taxon>
        <taxon>Dikarya</taxon>
        <taxon>Basidiomycota</taxon>
        <taxon>Agaricomycotina</taxon>
        <taxon>Agaricomycetes</taxon>
        <taxon>Agaricomycetidae</taxon>
        <taxon>Agaricales</taxon>
        <taxon>Agaricineae</taxon>
        <taxon>Strophariaceae</taxon>
        <taxon>Psilocybe</taxon>
    </lineage>
</organism>
<dbReference type="Gene3D" id="1.20.1280.50">
    <property type="match status" value="1"/>
</dbReference>
<dbReference type="EMBL" id="JAFIQS010000012">
    <property type="protein sequence ID" value="KAG5164296.1"/>
    <property type="molecule type" value="Genomic_DNA"/>
</dbReference>
<name>A0A8H7XQQ9_PSICU</name>
<dbReference type="Pfam" id="PF12937">
    <property type="entry name" value="F-box-like"/>
    <property type="match status" value="1"/>
</dbReference>
<comment type="caution">
    <text evidence="2">The sequence shown here is derived from an EMBL/GenBank/DDBJ whole genome shotgun (WGS) entry which is preliminary data.</text>
</comment>
<dbReference type="InterPro" id="IPR001810">
    <property type="entry name" value="F-box_dom"/>
</dbReference>
<feature type="domain" description="F-box" evidence="1">
    <location>
        <begin position="49"/>
        <end position="107"/>
    </location>
</feature>